<accession>A0ACB9JF56</accession>
<protein>
    <submittedName>
        <fullName evidence="1">Uncharacterized protein</fullName>
    </submittedName>
</protein>
<reference evidence="1 2" key="2">
    <citation type="journal article" date="2022" name="Mol. Ecol. Resour.">
        <title>The genomes of chicory, endive, great burdock and yacon provide insights into Asteraceae paleo-polyploidization history and plant inulin production.</title>
        <authorList>
            <person name="Fan W."/>
            <person name="Wang S."/>
            <person name="Wang H."/>
            <person name="Wang A."/>
            <person name="Jiang F."/>
            <person name="Liu H."/>
            <person name="Zhao H."/>
            <person name="Xu D."/>
            <person name="Zhang Y."/>
        </authorList>
    </citation>
    <scope>NUCLEOTIDE SEQUENCE [LARGE SCALE GENOMIC DNA]</scope>
    <source>
        <strain evidence="2">cv. Yunnan</strain>
        <tissue evidence="1">Leaves</tissue>
    </source>
</reference>
<sequence>MPKILRLNTMSIVTNPNPARENSVSFQCPILTPTNYNTWSIKMEAIMDAHGLWDAIEPPTGAVVDEKKSKQARAFIFQSIPDEVLLQAAKKKTAKEVWDSLKSRYVGAERVQKARLHILKSEFEGLQMKDGESIDEYAGKLSGMVSKYNSDGAKLDDEELVRKLFDTVPERFINLVASIEQSSDVETMPFEEAIAHLKAYEDRVRLRQSHQAAENSLLFSKSEPQTSSKGHGKSRQFSNQKSGGRGKADQVVGMVFGDVAAVGVIVVDMLEAKIKETDRKTRTRGILSVSIATNSGTMPRNAKSLKIKEMRQI</sequence>
<proteinExistence type="predicted"/>
<evidence type="ECO:0000313" key="1">
    <source>
        <dbReference type="EMBL" id="KAI3818796.1"/>
    </source>
</evidence>
<organism evidence="1 2">
    <name type="scientific">Smallanthus sonchifolius</name>
    <dbReference type="NCBI Taxonomy" id="185202"/>
    <lineage>
        <taxon>Eukaryota</taxon>
        <taxon>Viridiplantae</taxon>
        <taxon>Streptophyta</taxon>
        <taxon>Embryophyta</taxon>
        <taxon>Tracheophyta</taxon>
        <taxon>Spermatophyta</taxon>
        <taxon>Magnoliopsida</taxon>
        <taxon>eudicotyledons</taxon>
        <taxon>Gunneridae</taxon>
        <taxon>Pentapetalae</taxon>
        <taxon>asterids</taxon>
        <taxon>campanulids</taxon>
        <taxon>Asterales</taxon>
        <taxon>Asteraceae</taxon>
        <taxon>Asteroideae</taxon>
        <taxon>Heliantheae alliance</taxon>
        <taxon>Millerieae</taxon>
        <taxon>Smallanthus</taxon>
    </lineage>
</organism>
<comment type="caution">
    <text evidence="1">The sequence shown here is derived from an EMBL/GenBank/DDBJ whole genome shotgun (WGS) entry which is preliminary data.</text>
</comment>
<reference evidence="2" key="1">
    <citation type="journal article" date="2022" name="Mol. Ecol. Resour.">
        <title>The genomes of chicory, endive, great burdock and yacon provide insights into Asteraceae palaeo-polyploidization history and plant inulin production.</title>
        <authorList>
            <person name="Fan W."/>
            <person name="Wang S."/>
            <person name="Wang H."/>
            <person name="Wang A."/>
            <person name="Jiang F."/>
            <person name="Liu H."/>
            <person name="Zhao H."/>
            <person name="Xu D."/>
            <person name="Zhang Y."/>
        </authorList>
    </citation>
    <scope>NUCLEOTIDE SEQUENCE [LARGE SCALE GENOMIC DNA]</scope>
    <source>
        <strain evidence="2">cv. Yunnan</strain>
    </source>
</reference>
<keyword evidence="2" id="KW-1185">Reference proteome</keyword>
<name>A0ACB9JF56_9ASTR</name>
<evidence type="ECO:0000313" key="2">
    <source>
        <dbReference type="Proteomes" id="UP001056120"/>
    </source>
</evidence>
<gene>
    <name evidence="1" type="ORF">L1987_12614</name>
</gene>
<dbReference type="EMBL" id="CM042021">
    <property type="protein sequence ID" value="KAI3818796.1"/>
    <property type="molecule type" value="Genomic_DNA"/>
</dbReference>
<dbReference type="Proteomes" id="UP001056120">
    <property type="component" value="Linkage Group LG04"/>
</dbReference>